<proteinExistence type="predicted"/>
<dbReference type="PANTHER" id="PTHR34129">
    <property type="entry name" value="BLR1139 PROTEIN"/>
    <property type="match status" value="1"/>
</dbReference>
<keyword evidence="1" id="KW-0328">Glycosyltransferase</keyword>
<dbReference type="Gene3D" id="3.20.170.20">
    <property type="entry name" value="Protein of unknown function DUF952"/>
    <property type="match status" value="1"/>
</dbReference>
<accession>A0A8H6SM68</accession>
<name>A0A8H6SM68_9AGAR</name>
<protein>
    <submittedName>
        <fullName evidence="1">Uracil phosphoribosyltransferase</fullName>
    </submittedName>
</protein>
<dbReference type="Pfam" id="PF06108">
    <property type="entry name" value="DUF952"/>
    <property type="match status" value="1"/>
</dbReference>
<organism evidence="1 2">
    <name type="scientific">Mycena indigotica</name>
    <dbReference type="NCBI Taxonomy" id="2126181"/>
    <lineage>
        <taxon>Eukaryota</taxon>
        <taxon>Fungi</taxon>
        <taxon>Dikarya</taxon>
        <taxon>Basidiomycota</taxon>
        <taxon>Agaricomycotina</taxon>
        <taxon>Agaricomycetes</taxon>
        <taxon>Agaricomycetidae</taxon>
        <taxon>Agaricales</taxon>
        <taxon>Marasmiineae</taxon>
        <taxon>Mycenaceae</taxon>
        <taxon>Mycena</taxon>
    </lineage>
</organism>
<dbReference type="EMBL" id="JACAZF010000006">
    <property type="protein sequence ID" value="KAF7301395.1"/>
    <property type="molecule type" value="Genomic_DNA"/>
</dbReference>
<keyword evidence="1" id="KW-0808">Transferase</keyword>
<dbReference type="OrthoDB" id="3335358at2759"/>
<evidence type="ECO:0000313" key="2">
    <source>
        <dbReference type="Proteomes" id="UP000636479"/>
    </source>
</evidence>
<reference evidence="1" key="1">
    <citation type="submission" date="2020-05" db="EMBL/GenBank/DDBJ databases">
        <title>Mycena genomes resolve the evolution of fungal bioluminescence.</title>
        <authorList>
            <person name="Tsai I.J."/>
        </authorList>
    </citation>
    <scope>NUCLEOTIDE SEQUENCE</scope>
    <source>
        <strain evidence="1">171206Taipei</strain>
    </source>
</reference>
<keyword evidence="2" id="KW-1185">Reference proteome</keyword>
<dbReference type="PANTHER" id="PTHR34129:SF1">
    <property type="entry name" value="DUF952 DOMAIN-CONTAINING PROTEIN"/>
    <property type="match status" value="1"/>
</dbReference>
<comment type="caution">
    <text evidence="1">The sequence shown here is derived from an EMBL/GenBank/DDBJ whole genome shotgun (WGS) entry which is preliminary data.</text>
</comment>
<gene>
    <name evidence="1" type="ORF">MIND_00704700</name>
</gene>
<dbReference type="RefSeq" id="XP_037219395.1">
    <property type="nucleotide sequence ID" value="XM_037363751.1"/>
</dbReference>
<dbReference type="InterPro" id="IPR009297">
    <property type="entry name" value="DUF952"/>
</dbReference>
<evidence type="ECO:0000313" key="1">
    <source>
        <dbReference type="EMBL" id="KAF7301395.1"/>
    </source>
</evidence>
<dbReference type="SUPFAM" id="SSF56399">
    <property type="entry name" value="ADP-ribosylation"/>
    <property type="match status" value="1"/>
</dbReference>
<dbReference type="GeneID" id="59346267"/>
<dbReference type="AlphaFoldDB" id="A0A8H6SM68"/>
<dbReference type="GO" id="GO:0016757">
    <property type="term" value="F:glycosyltransferase activity"/>
    <property type="evidence" value="ECO:0007669"/>
    <property type="project" value="UniProtKB-KW"/>
</dbReference>
<dbReference type="Proteomes" id="UP000636479">
    <property type="component" value="Unassembled WGS sequence"/>
</dbReference>
<sequence>MPWLRNLPKHVVRLEFVLIRSNSPLDHPAMANRPTYIYKIISHTSPLPDPLPDELPLSDLDAADGFMHFSTAKQVPRTLKRFFSTDPRVTIVRIDYSKVEREVKWEDSKGTGPGEVGGDDIFPHIYGRSMKATDVESSVIWERNEDWDVALESETGKSWLVY</sequence>